<reference evidence="15 16" key="1">
    <citation type="submission" date="2016-01" db="EMBL/GenBank/DDBJ databases">
        <authorList>
            <person name="Oliw E.H."/>
        </authorList>
    </citation>
    <scope>NUCLEOTIDE SEQUENCE [LARGE SCALE GENOMIC DNA]</scope>
    <source>
        <strain evidence="15 16">MJR7757A</strain>
    </source>
</reference>
<evidence type="ECO:0000256" key="13">
    <source>
        <dbReference type="HAMAP-Rule" id="MF_00281"/>
    </source>
</evidence>
<evidence type="ECO:0000256" key="9">
    <source>
        <dbReference type="ARBA" id="ARBA00022842"/>
    </source>
</evidence>
<feature type="domain" description="Aminoacyl-transfer RNA synthetases class-II family profile" evidence="14">
    <location>
        <begin position="119"/>
        <end position="320"/>
    </location>
</feature>
<evidence type="ECO:0000313" key="16">
    <source>
        <dbReference type="Proteomes" id="UP000070646"/>
    </source>
</evidence>
<keyword evidence="8 13" id="KW-0067">ATP-binding</keyword>
<dbReference type="InterPro" id="IPR004529">
    <property type="entry name" value="Phe-tRNA-synth_IIc_asu"/>
</dbReference>
<dbReference type="PANTHER" id="PTHR11538:SF41">
    <property type="entry name" value="PHENYLALANINE--TRNA LIGASE, MITOCHONDRIAL"/>
    <property type="match status" value="1"/>
</dbReference>
<evidence type="ECO:0000256" key="10">
    <source>
        <dbReference type="ARBA" id="ARBA00022917"/>
    </source>
</evidence>
<dbReference type="InterPro" id="IPR002319">
    <property type="entry name" value="Phenylalanyl-tRNA_Synthase"/>
</dbReference>
<evidence type="ECO:0000256" key="11">
    <source>
        <dbReference type="ARBA" id="ARBA00023146"/>
    </source>
</evidence>
<dbReference type="Gene3D" id="3.30.930.10">
    <property type="entry name" value="Bira Bifunctional Protein, Domain 2"/>
    <property type="match status" value="1"/>
</dbReference>
<comment type="subcellular location">
    <subcellularLocation>
        <location evidence="1 13">Cytoplasm</location>
    </subcellularLocation>
</comment>
<evidence type="ECO:0000256" key="12">
    <source>
        <dbReference type="ARBA" id="ARBA00049255"/>
    </source>
</evidence>
<dbReference type="GO" id="GO:0016740">
    <property type="term" value="F:transferase activity"/>
    <property type="evidence" value="ECO:0007669"/>
    <property type="project" value="UniProtKB-ARBA"/>
</dbReference>
<dbReference type="InterPro" id="IPR004188">
    <property type="entry name" value="Phe-tRNA_ligase_II_N"/>
</dbReference>
<dbReference type="FunFam" id="3.30.930.10:FF:000003">
    <property type="entry name" value="Phenylalanine--tRNA ligase alpha subunit"/>
    <property type="match status" value="1"/>
</dbReference>
<organism evidence="15 16">
    <name type="scientific">Clostridium perfringens</name>
    <dbReference type="NCBI Taxonomy" id="1502"/>
    <lineage>
        <taxon>Bacteria</taxon>
        <taxon>Bacillati</taxon>
        <taxon>Bacillota</taxon>
        <taxon>Clostridia</taxon>
        <taxon>Eubacteriales</taxon>
        <taxon>Clostridiaceae</taxon>
        <taxon>Clostridium</taxon>
    </lineage>
</organism>
<dbReference type="GO" id="GO:0140096">
    <property type="term" value="F:catalytic activity, acting on a protein"/>
    <property type="evidence" value="ECO:0007669"/>
    <property type="project" value="UniProtKB-ARBA"/>
</dbReference>
<comment type="cofactor">
    <cofactor evidence="13">
        <name>Mg(2+)</name>
        <dbReference type="ChEBI" id="CHEBI:18420"/>
    </cofactor>
    <text evidence="13">Binds 2 magnesium ions per tetramer.</text>
</comment>
<dbReference type="AlphaFoldDB" id="A0A133N8T9"/>
<dbReference type="HAMAP" id="MF_00281">
    <property type="entry name" value="Phe_tRNA_synth_alpha1"/>
    <property type="match status" value="1"/>
</dbReference>
<dbReference type="GO" id="GO:0000049">
    <property type="term" value="F:tRNA binding"/>
    <property type="evidence" value="ECO:0007669"/>
    <property type="project" value="InterPro"/>
</dbReference>
<keyword evidence="9 13" id="KW-0460">Magnesium</keyword>
<keyword evidence="10 13" id="KW-0648">Protein biosynthesis</keyword>
<comment type="catalytic activity">
    <reaction evidence="12 13">
        <text>tRNA(Phe) + L-phenylalanine + ATP = L-phenylalanyl-tRNA(Phe) + AMP + diphosphate + H(+)</text>
        <dbReference type="Rhea" id="RHEA:19413"/>
        <dbReference type="Rhea" id="RHEA-COMP:9668"/>
        <dbReference type="Rhea" id="RHEA-COMP:9699"/>
        <dbReference type="ChEBI" id="CHEBI:15378"/>
        <dbReference type="ChEBI" id="CHEBI:30616"/>
        <dbReference type="ChEBI" id="CHEBI:33019"/>
        <dbReference type="ChEBI" id="CHEBI:58095"/>
        <dbReference type="ChEBI" id="CHEBI:78442"/>
        <dbReference type="ChEBI" id="CHEBI:78531"/>
        <dbReference type="ChEBI" id="CHEBI:456215"/>
        <dbReference type="EC" id="6.1.1.20"/>
    </reaction>
</comment>
<evidence type="ECO:0000256" key="6">
    <source>
        <dbReference type="ARBA" id="ARBA00022723"/>
    </source>
</evidence>
<dbReference type="Proteomes" id="UP000070646">
    <property type="component" value="Unassembled WGS sequence"/>
</dbReference>
<dbReference type="EMBL" id="LRPU01000060">
    <property type="protein sequence ID" value="KXA12709.1"/>
    <property type="molecule type" value="Genomic_DNA"/>
</dbReference>
<dbReference type="SMR" id="A0A133N8T9"/>
<evidence type="ECO:0000256" key="4">
    <source>
        <dbReference type="ARBA" id="ARBA00022490"/>
    </source>
</evidence>
<dbReference type="InterPro" id="IPR022911">
    <property type="entry name" value="Phe_tRNA_ligase_alpha1_bac"/>
</dbReference>
<dbReference type="PATRIC" id="fig|1502.174.peg.1247"/>
<dbReference type="GO" id="GO:0006432">
    <property type="term" value="P:phenylalanyl-tRNA aminoacylation"/>
    <property type="evidence" value="ECO:0007669"/>
    <property type="project" value="UniProtKB-UniRule"/>
</dbReference>
<dbReference type="GO" id="GO:0005524">
    <property type="term" value="F:ATP binding"/>
    <property type="evidence" value="ECO:0007669"/>
    <property type="project" value="UniProtKB-UniRule"/>
</dbReference>
<evidence type="ECO:0000313" key="15">
    <source>
        <dbReference type="EMBL" id="KXA12709.1"/>
    </source>
</evidence>
<dbReference type="Pfam" id="PF01409">
    <property type="entry name" value="tRNA-synt_2d"/>
    <property type="match status" value="1"/>
</dbReference>
<name>A0A133N8T9_CLOPF</name>
<protein>
    <recommendedName>
        <fullName evidence="13">Phenylalanine--tRNA ligase alpha subunit</fullName>
        <ecNumber evidence="13">6.1.1.20</ecNumber>
    </recommendedName>
    <alternativeName>
        <fullName evidence="13">Phenylalanyl-tRNA synthetase alpha subunit</fullName>
        <shortName evidence="13">PheRS</shortName>
    </alternativeName>
</protein>
<evidence type="ECO:0000256" key="7">
    <source>
        <dbReference type="ARBA" id="ARBA00022741"/>
    </source>
</evidence>
<keyword evidence="11 13" id="KW-0030">Aminoacyl-tRNA synthetase</keyword>
<dbReference type="InterPro" id="IPR006195">
    <property type="entry name" value="aa-tRNA-synth_II"/>
</dbReference>
<evidence type="ECO:0000256" key="1">
    <source>
        <dbReference type="ARBA" id="ARBA00004496"/>
    </source>
</evidence>
<dbReference type="PROSITE" id="PS50862">
    <property type="entry name" value="AA_TRNA_LIGASE_II"/>
    <property type="match status" value="1"/>
</dbReference>
<evidence type="ECO:0000256" key="3">
    <source>
        <dbReference type="ARBA" id="ARBA00011209"/>
    </source>
</evidence>
<evidence type="ECO:0000256" key="5">
    <source>
        <dbReference type="ARBA" id="ARBA00022598"/>
    </source>
</evidence>
<dbReference type="SUPFAM" id="SSF46589">
    <property type="entry name" value="tRNA-binding arm"/>
    <property type="match status" value="1"/>
</dbReference>
<gene>
    <name evidence="13" type="primary">pheS</name>
    <name evidence="15" type="ORF">HMPREF3222_01232</name>
</gene>
<accession>A0A133N8T9</accession>
<evidence type="ECO:0000256" key="8">
    <source>
        <dbReference type="ARBA" id="ARBA00022840"/>
    </source>
</evidence>
<dbReference type="EC" id="6.1.1.20" evidence="13"/>
<proteinExistence type="inferred from homology"/>
<feature type="binding site" evidence="13">
    <location>
        <position position="256"/>
    </location>
    <ligand>
        <name>Mg(2+)</name>
        <dbReference type="ChEBI" id="CHEBI:18420"/>
        <note>shared with beta subunit</note>
    </ligand>
</feature>
<keyword evidence="4 13" id="KW-0963">Cytoplasm</keyword>
<comment type="caution">
    <text evidence="15">The sequence shown here is derived from an EMBL/GenBank/DDBJ whole genome shotgun (WGS) entry which is preliminary data.</text>
</comment>
<dbReference type="GO" id="GO:0004826">
    <property type="term" value="F:phenylalanine-tRNA ligase activity"/>
    <property type="evidence" value="ECO:0007669"/>
    <property type="project" value="UniProtKB-UniRule"/>
</dbReference>
<keyword evidence="7 13" id="KW-0547">Nucleotide-binding</keyword>
<dbReference type="PANTHER" id="PTHR11538">
    <property type="entry name" value="PHENYLALANYL-TRNA SYNTHETASE"/>
    <property type="match status" value="1"/>
</dbReference>
<dbReference type="GO" id="GO:0000287">
    <property type="term" value="F:magnesium ion binding"/>
    <property type="evidence" value="ECO:0007669"/>
    <property type="project" value="UniProtKB-UniRule"/>
</dbReference>
<evidence type="ECO:0000256" key="2">
    <source>
        <dbReference type="ARBA" id="ARBA00010207"/>
    </source>
</evidence>
<dbReference type="SUPFAM" id="SSF55681">
    <property type="entry name" value="Class II aaRS and biotin synthetases"/>
    <property type="match status" value="1"/>
</dbReference>
<comment type="subunit">
    <text evidence="3 13">Tetramer of two alpha and two beta subunits.</text>
</comment>
<keyword evidence="5 13" id="KW-0436">Ligase</keyword>
<dbReference type="Pfam" id="PF02912">
    <property type="entry name" value="Phe_tRNA-synt_N"/>
    <property type="match status" value="1"/>
</dbReference>
<comment type="similarity">
    <text evidence="2 13">Belongs to the class-II aminoacyl-tRNA synthetase family. Phe-tRNA synthetase alpha subunit type 1 subfamily.</text>
</comment>
<dbReference type="GO" id="GO:0005737">
    <property type="term" value="C:cytoplasm"/>
    <property type="evidence" value="ECO:0007669"/>
    <property type="project" value="UniProtKB-SubCell"/>
</dbReference>
<keyword evidence="6 13" id="KW-0479">Metal-binding</keyword>
<evidence type="ECO:0000259" key="14">
    <source>
        <dbReference type="PROSITE" id="PS50862"/>
    </source>
</evidence>
<dbReference type="NCBIfam" id="TIGR00468">
    <property type="entry name" value="pheS"/>
    <property type="match status" value="1"/>
</dbReference>
<dbReference type="CDD" id="cd00496">
    <property type="entry name" value="PheRS_alpha_core"/>
    <property type="match status" value="1"/>
</dbReference>
<dbReference type="InterPro" id="IPR045864">
    <property type="entry name" value="aa-tRNA-synth_II/BPL/LPL"/>
</dbReference>
<sequence length="341" mass="38659">MKMQDKLNQIKELALVEIKEAKDSTTIDTIRVKYLGKKGELTTILRGMGSLSKEERPIVGKLANEVREVLEAELEAITKAVKEAEKQEKLKNEVIDISMPGKKQTIGKKHPLEQTLDEMKKIFVSMGFAIEDGPEVEKDYYNFEALNIPKNHPARSEQDTFYINDNVVLRTQTSPVQARVMEKQQPPIKMISPGKVFRSDAVDATHSPIFYQMEGLVIDKDITFADLKGTLELFAKKMFGDKVKTKFRPHHFPFTEPSAEMDATCFVCNGKGCKVCKGEGWIEILGCGMVHPQVLRNCGIDPEVYSGFAFGFGVDRMVMLKYGIDDIRLLYESDMRFLNQF</sequence>
<dbReference type="InterPro" id="IPR010978">
    <property type="entry name" value="tRNA-bd_arm"/>
</dbReference>